<reference evidence="1 2" key="1">
    <citation type="submission" date="2018-08" db="EMBL/GenBank/DDBJ databases">
        <title>Genomic Encyclopedia of Type Strains, Phase IV (KMG-IV): sequencing the most valuable type-strain genomes for metagenomic binning, comparative biology and taxonomic classification.</title>
        <authorList>
            <person name="Goeker M."/>
        </authorList>
    </citation>
    <scope>NUCLEOTIDE SEQUENCE [LARGE SCALE GENOMIC DNA]</scope>
    <source>
        <strain evidence="1 2">DSM 17274</strain>
    </source>
</reference>
<comment type="caution">
    <text evidence="1">The sequence shown here is derived from an EMBL/GenBank/DDBJ whole genome shotgun (WGS) entry which is preliminary data.</text>
</comment>
<evidence type="ECO:0000313" key="1">
    <source>
        <dbReference type="EMBL" id="REG25276.1"/>
    </source>
</evidence>
<sequence>MKVYEAYEGDTFIATGTIKDIAAALGVSVSSARAMANRGHSKYTVIEIGTRRQIYAYYLDDEFITEGTMHQIAEVTGEQLVTLNFLSSNAAKKRNLTKTLIKLEGETMIVKRTHGAKFAPVPTNDERKEAIKVFKNVPVKPAEWRPSEYAKSLFEHSFAKWRA</sequence>
<name>A0A3E0AZY9_9STAP</name>
<dbReference type="RefSeq" id="WP_115883979.1">
    <property type="nucleotide sequence ID" value="NZ_CBCSHX010000001.1"/>
</dbReference>
<dbReference type="AlphaFoldDB" id="A0A3E0AZY9"/>
<organism evidence="1 2">
    <name type="scientific">Jeotgalicoccus halotolerans</name>
    <dbReference type="NCBI Taxonomy" id="157227"/>
    <lineage>
        <taxon>Bacteria</taxon>
        <taxon>Bacillati</taxon>
        <taxon>Bacillota</taxon>
        <taxon>Bacilli</taxon>
        <taxon>Bacillales</taxon>
        <taxon>Staphylococcaceae</taxon>
        <taxon>Jeotgalicoccus</taxon>
    </lineage>
</organism>
<gene>
    <name evidence="1" type="ORF">DFR63_0302</name>
</gene>
<dbReference type="EMBL" id="QUMW01000009">
    <property type="protein sequence ID" value="REG25276.1"/>
    <property type="molecule type" value="Genomic_DNA"/>
</dbReference>
<proteinExistence type="predicted"/>
<dbReference type="Proteomes" id="UP000257076">
    <property type="component" value="Unassembled WGS sequence"/>
</dbReference>
<protein>
    <submittedName>
        <fullName evidence="1">Uncharacterized protein</fullName>
    </submittedName>
</protein>
<keyword evidence="2" id="KW-1185">Reference proteome</keyword>
<dbReference type="OrthoDB" id="2418249at2"/>
<accession>A0A3E0AZY9</accession>
<evidence type="ECO:0000313" key="2">
    <source>
        <dbReference type="Proteomes" id="UP000257076"/>
    </source>
</evidence>